<comment type="cofactor">
    <cofactor evidence="1 9">
        <name>heme</name>
        <dbReference type="ChEBI" id="CHEBI:30413"/>
    </cofactor>
</comment>
<protein>
    <submittedName>
        <fullName evidence="10">Cytochrome P450 4C1</fullName>
    </submittedName>
</protein>
<dbReference type="PANTHER" id="PTHR24291">
    <property type="entry name" value="CYTOCHROME P450 FAMILY 4"/>
    <property type="match status" value="1"/>
</dbReference>
<dbReference type="PRINTS" id="PR00463">
    <property type="entry name" value="EP450I"/>
</dbReference>
<keyword evidence="4 9" id="KW-0349">Heme</keyword>
<keyword evidence="8" id="KW-0472">Membrane</keyword>
<dbReference type="AlphaFoldDB" id="A0A087U7T1"/>
<keyword evidence="11" id="KW-1185">Reference proteome</keyword>
<evidence type="ECO:0000256" key="6">
    <source>
        <dbReference type="ARBA" id="ARBA00023004"/>
    </source>
</evidence>
<dbReference type="Proteomes" id="UP000054359">
    <property type="component" value="Unassembled WGS sequence"/>
</dbReference>
<evidence type="ECO:0000256" key="4">
    <source>
        <dbReference type="ARBA" id="ARBA00022617"/>
    </source>
</evidence>
<comment type="subcellular location">
    <subcellularLocation>
        <location evidence="2">Endoplasmic reticulum membrane</location>
    </subcellularLocation>
</comment>
<dbReference type="InterPro" id="IPR002401">
    <property type="entry name" value="Cyt_P450_E_grp-I"/>
</dbReference>
<dbReference type="InterPro" id="IPR001128">
    <property type="entry name" value="Cyt_P450"/>
</dbReference>
<dbReference type="PANTHER" id="PTHR24291:SF189">
    <property type="entry name" value="CYTOCHROME P450 4C3-RELATED"/>
    <property type="match status" value="1"/>
</dbReference>
<evidence type="ECO:0000256" key="1">
    <source>
        <dbReference type="ARBA" id="ARBA00001971"/>
    </source>
</evidence>
<keyword evidence="5" id="KW-0256">Endoplasmic reticulum</keyword>
<evidence type="ECO:0000256" key="8">
    <source>
        <dbReference type="ARBA" id="ARBA00023136"/>
    </source>
</evidence>
<keyword evidence="9" id="KW-0479">Metal-binding</keyword>
<dbReference type="Pfam" id="PF00067">
    <property type="entry name" value="p450"/>
    <property type="match status" value="1"/>
</dbReference>
<accession>A0A087U7T1</accession>
<dbReference type="STRING" id="407821.A0A087U7T1"/>
<evidence type="ECO:0000256" key="7">
    <source>
        <dbReference type="ARBA" id="ARBA00023033"/>
    </source>
</evidence>
<dbReference type="GO" id="GO:0005789">
    <property type="term" value="C:endoplasmic reticulum membrane"/>
    <property type="evidence" value="ECO:0007669"/>
    <property type="project" value="UniProtKB-SubCell"/>
</dbReference>
<feature type="non-terminal residue" evidence="10">
    <location>
        <position position="292"/>
    </location>
</feature>
<dbReference type="SUPFAM" id="SSF48264">
    <property type="entry name" value="Cytochrome P450"/>
    <property type="match status" value="1"/>
</dbReference>
<dbReference type="InterPro" id="IPR036396">
    <property type="entry name" value="Cyt_P450_sf"/>
</dbReference>
<gene>
    <name evidence="10" type="ORF">X975_07920</name>
</gene>
<dbReference type="GO" id="GO:0005506">
    <property type="term" value="F:iron ion binding"/>
    <property type="evidence" value="ECO:0007669"/>
    <property type="project" value="InterPro"/>
</dbReference>
<dbReference type="GO" id="GO:0016705">
    <property type="term" value="F:oxidoreductase activity, acting on paired donors, with incorporation or reduction of molecular oxygen"/>
    <property type="evidence" value="ECO:0007669"/>
    <property type="project" value="InterPro"/>
</dbReference>
<keyword evidence="7" id="KW-0560">Oxidoreductase</keyword>
<dbReference type="GO" id="GO:0020037">
    <property type="term" value="F:heme binding"/>
    <property type="evidence" value="ECO:0007669"/>
    <property type="project" value="InterPro"/>
</dbReference>
<dbReference type="GO" id="GO:0004497">
    <property type="term" value="F:monooxygenase activity"/>
    <property type="evidence" value="ECO:0007669"/>
    <property type="project" value="UniProtKB-KW"/>
</dbReference>
<dbReference type="Gene3D" id="1.10.630.10">
    <property type="entry name" value="Cytochrome P450"/>
    <property type="match status" value="1"/>
</dbReference>
<comment type="similarity">
    <text evidence="3">Belongs to the cytochrome P450 family.</text>
</comment>
<organism evidence="10 11">
    <name type="scientific">Stegodyphus mimosarum</name>
    <name type="common">African social velvet spider</name>
    <dbReference type="NCBI Taxonomy" id="407821"/>
    <lineage>
        <taxon>Eukaryota</taxon>
        <taxon>Metazoa</taxon>
        <taxon>Ecdysozoa</taxon>
        <taxon>Arthropoda</taxon>
        <taxon>Chelicerata</taxon>
        <taxon>Arachnida</taxon>
        <taxon>Araneae</taxon>
        <taxon>Araneomorphae</taxon>
        <taxon>Entelegynae</taxon>
        <taxon>Eresoidea</taxon>
        <taxon>Eresidae</taxon>
        <taxon>Stegodyphus</taxon>
    </lineage>
</organism>
<evidence type="ECO:0000256" key="3">
    <source>
        <dbReference type="ARBA" id="ARBA00010617"/>
    </source>
</evidence>
<evidence type="ECO:0000256" key="5">
    <source>
        <dbReference type="ARBA" id="ARBA00022824"/>
    </source>
</evidence>
<evidence type="ECO:0000256" key="9">
    <source>
        <dbReference type="PIRSR" id="PIRSR602401-1"/>
    </source>
</evidence>
<name>A0A087U7T1_STEMI</name>
<evidence type="ECO:0000313" key="10">
    <source>
        <dbReference type="EMBL" id="KFM73420.1"/>
    </source>
</evidence>
<keyword evidence="7" id="KW-0503">Monooxygenase</keyword>
<dbReference type="PRINTS" id="PR00385">
    <property type="entry name" value="P450"/>
</dbReference>
<dbReference type="OrthoDB" id="1470350at2759"/>
<keyword evidence="6 9" id="KW-0408">Iron</keyword>
<evidence type="ECO:0000256" key="2">
    <source>
        <dbReference type="ARBA" id="ARBA00004586"/>
    </source>
</evidence>
<dbReference type="EMBL" id="KK118612">
    <property type="protein sequence ID" value="KFM73420.1"/>
    <property type="molecule type" value="Genomic_DNA"/>
</dbReference>
<reference evidence="10 11" key="1">
    <citation type="submission" date="2013-11" db="EMBL/GenBank/DDBJ databases">
        <title>Genome sequencing of Stegodyphus mimosarum.</title>
        <authorList>
            <person name="Bechsgaard J."/>
        </authorList>
    </citation>
    <scope>NUCLEOTIDE SEQUENCE [LARGE SCALE GENOMIC DNA]</scope>
</reference>
<sequence>MIKILLAEVPSEHGSENDDISDEVVKEAYVVTWIHHPSHPYLKKILQVIQEKKESMKLEKINSENSEYSEKGSKAFLEFLLEQHAKNPDFTVDDVREEVDTFMFAVVDLEFKSKKSLRYSQFYFKTLKICLHPDIQEKVFQELYNIFGDDRTRDVSKEDLKNMIYLEQVIKETLRLYPSAPITIRENEEALKVGSYTIPARSHIATLVYMLHRDPEMFPNPEKFDPDRFSSENIGKRDTYSYIPFSAGTRSCIVYSVHLIPSDLNDERNLDQLPELSIPVGDVNCHIIFCGT</sequence>
<proteinExistence type="inferred from homology"/>
<feature type="binding site" description="axial binding residue" evidence="9">
    <location>
        <position position="252"/>
    </location>
    <ligand>
        <name>heme</name>
        <dbReference type="ChEBI" id="CHEBI:30413"/>
    </ligand>
    <ligandPart>
        <name>Fe</name>
        <dbReference type="ChEBI" id="CHEBI:18248"/>
    </ligandPart>
</feature>
<dbReference type="InterPro" id="IPR050196">
    <property type="entry name" value="Cytochrome_P450_Monoox"/>
</dbReference>
<evidence type="ECO:0000313" key="11">
    <source>
        <dbReference type="Proteomes" id="UP000054359"/>
    </source>
</evidence>